<reference evidence="1 2" key="1">
    <citation type="submission" date="2024-04" db="EMBL/GenBank/DDBJ databases">
        <title>Albibacterium profundi sp. nov., isolated from sediment of the Challenger Deep of Mariana Trench.</title>
        <authorList>
            <person name="Wang Y."/>
        </authorList>
    </citation>
    <scope>NUCLEOTIDE SEQUENCE [LARGE SCALE GENOMIC DNA]</scope>
    <source>
        <strain evidence="1 2">RHL897</strain>
    </source>
</reference>
<dbReference type="EMBL" id="JBBVGT010000002">
    <property type="protein sequence ID" value="MFB5944520.1"/>
    <property type="molecule type" value="Genomic_DNA"/>
</dbReference>
<name>A0ABV5CAT0_9SPHI</name>
<comment type="caution">
    <text evidence="1">The sequence shown here is derived from an EMBL/GenBank/DDBJ whole genome shotgun (WGS) entry which is preliminary data.</text>
</comment>
<protein>
    <submittedName>
        <fullName evidence="1">Uncharacterized protein</fullName>
    </submittedName>
</protein>
<sequence>MPRFLTYSLTFVVLFTNVLIGYASNEIGLQAANPLNKFIKSLSVDSLGDQKVDVAVSMMNRNVAKVLIEITVTDTIQQDDWKVELTPSFTPTFHWAPHLTPTDDHIIAQHVFRAPALIMADKSRQVTIIPDLSLLNDHKGPDWYMDLNATENKLILGMSESAVKEHVLFVREEGAEYKSGTIKFGFYILLNDDKKALFNPWEQGLDFLWETWGQGAYDQTDKLNLDPYVDDTYNWAFNSWKESVWQEFTLNGKKVGAPTFIVNVTQSPNYEGLINEREFRSIWNQAWFNSLRSAQGVFRYARRTRNKELMDYAQLTKELALAFPQKNGFFYGLIATEMENVEIDGNHYNRSKGWDAFYWGNSNRNPLTRDARNAPFHILDMSYTAWLMLNWYDELEQDSRLLDYAIAYADALVGLQDSDGFFPAWLALEDLQPYSFLAQSPETSMSVTFLVKLYQISRDERYLDAAVGAMDAVVDNVVMDGRWEDFETYWSCSTYGQEHLVGKKVERNNMYKQNTLSMYWTAQALLNMYQVTGEKDYLRYGNRTLDELLMAQAVWQPPFIYVDAFGGFGVMNADAEWNDSRQSLFAELIIQYGLELGKRQYIQRGLAALRASFLMMYSPYNEKTKQQWEARWPFFGEEDYGFMMENYGHGGVTDDHGLGIGEFTIYDWGNGAAAEAYNRLVDHYGKDFMLNI</sequence>
<evidence type="ECO:0000313" key="2">
    <source>
        <dbReference type="Proteomes" id="UP001580928"/>
    </source>
</evidence>
<gene>
    <name evidence="1" type="ORF">WKR92_01600</name>
</gene>
<evidence type="ECO:0000313" key="1">
    <source>
        <dbReference type="EMBL" id="MFB5944520.1"/>
    </source>
</evidence>
<dbReference type="Proteomes" id="UP001580928">
    <property type="component" value="Unassembled WGS sequence"/>
</dbReference>
<proteinExistence type="predicted"/>
<accession>A0ABV5CAT0</accession>
<dbReference type="SUPFAM" id="SSF48208">
    <property type="entry name" value="Six-hairpin glycosidases"/>
    <property type="match status" value="2"/>
</dbReference>
<dbReference type="InterPro" id="IPR008928">
    <property type="entry name" value="6-hairpin_glycosidase_sf"/>
</dbReference>
<organism evidence="1 2">
    <name type="scientific">Albibacterium profundi</name>
    <dbReference type="NCBI Taxonomy" id="3134906"/>
    <lineage>
        <taxon>Bacteria</taxon>
        <taxon>Pseudomonadati</taxon>
        <taxon>Bacteroidota</taxon>
        <taxon>Sphingobacteriia</taxon>
        <taxon>Sphingobacteriales</taxon>
        <taxon>Sphingobacteriaceae</taxon>
        <taxon>Albibacterium</taxon>
    </lineage>
</organism>
<keyword evidence="2" id="KW-1185">Reference proteome</keyword>
<dbReference type="RefSeq" id="WP_375556085.1">
    <property type="nucleotide sequence ID" value="NZ_JBBVGT010000002.1"/>
</dbReference>